<dbReference type="AlphaFoldDB" id="A0A940DFQ0"/>
<evidence type="ECO:0000313" key="1">
    <source>
        <dbReference type="EMBL" id="MBO8407604.1"/>
    </source>
</evidence>
<proteinExistence type="predicted"/>
<comment type="caution">
    <text evidence="1">The sequence shown here is derived from an EMBL/GenBank/DDBJ whole genome shotgun (WGS) entry which is preliminary data.</text>
</comment>
<dbReference type="EMBL" id="JADINE010000050">
    <property type="protein sequence ID" value="MBO8407604.1"/>
    <property type="molecule type" value="Genomic_DNA"/>
</dbReference>
<evidence type="ECO:0000313" key="2">
    <source>
        <dbReference type="Proteomes" id="UP000721442"/>
    </source>
</evidence>
<name>A0A940DFQ0_9PROT</name>
<sequence length="123" mass="14232">MKKNYNVFSLVKKYARLSDAISIQREVVEEKYQTLKSLGETFDSEFCAQLKQNSGAGDFQHKDVYVFDDDKTCSYFAEGKSTCGRVRCAFYVCNNEYVNALAKYNALKRIKSNFMNKKRSRAK</sequence>
<dbReference type="Proteomes" id="UP000721442">
    <property type="component" value="Unassembled WGS sequence"/>
</dbReference>
<accession>A0A940DFQ0</accession>
<reference evidence="1" key="1">
    <citation type="submission" date="2020-10" db="EMBL/GenBank/DDBJ databases">
        <authorList>
            <person name="Gilroy R."/>
        </authorList>
    </citation>
    <scope>NUCLEOTIDE SEQUENCE</scope>
    <source>
        <strain evidence="1">B1-16210</strain>
    </source>
</reference>
<reference evidence="1" key="2">
    <citation type="journal article" date="2021" name="PeerJ">
        <title>Extensive microbial diversity within the chicken gut microbiome revealed by metagenomics and culture.</title>
        <authorList>
            <person name="Gilroy R."/>
            <person name="Ravi A."/>
            <person name="Getino M."/>
            <person name="Pursley I."/>
            <person name="Horton D.L."/>
            <person name="Alikhan N.F."/>
            <person name="Baker D."/>
            <person name="Gharbi K."/>
            <person name="Hall N."/>
            <person name="Watson M."/>
            <person name="Adriaenssens E.M."/>
            <person name="Foster-Nyarko E."/>
            <person name="Jarju S."/>
            <person name="Secka A."/>
            <person name="Antonio M."/>
            <person name="Oren A."/>
            <person name="Chaudhuri R.R."/>
            <person name="La Ragione R."/>
            <person name="Hildebrand F."/>
            <person name="Pallen M.J."/>
        </authorList>
    </citation>
    <scope>NUCLEOTIDE SEQUENCE</scope>
    <source>
        <strain evidence="1">B1-16210</strain>
    </source>
</reference>
<gene>
    <name evidence="1" type="ORF">IAC77_04065</name>
</gene>
<organism evidence="1 2">
    <name type="scientific">Candidatus Enterousia excrementavium</name>
    <dbReference type="NCBI Taxonomy" id="2840789"/>
    <lineage>
        <taxon>Bacteria</taxon>
        <taxon>Pseudomonadati</taxon>
        <taxon>Pseudomonadota</taxon>
        <taxon>Alphaproteobacteria</taxon>
        <taxon>Candidatus Enterousia</taxon>
    </lineage>
</organism>
<protein>
    <submittedName>
        <fullName evidence="1">Uncharacterized protein</fullName>
    </submittedName>
</protein>